<evidence type="ECO:0000256" key="1">
    <source>
        <dbReference type="ARBA" id="ARBA00004651"/>
    </source>
</evidence>
<dbReference type="KEGG" id="slut:H9L13_10240"/>
<dbReference type="Proteomes" id="UP000515971">
    <property type="component" value="Chromosome"/>
</dbReference>
<dbReference type="PANTHER" id="PTHR42770">
    <property type="entry name" value="AMINO ACID TRANSPORTER-RELATED"/>
    <property type="match status" value="1"/>
</dbReference>
<evidence type="ECO:0000313" key="11">
    <source>
        <dbReference type="Proteomes" id="UP000515971"/>
    </source>
</evidence>
<evidence type="ECO:0000313" key="10">
    <source>
        <dbReference type="EMBL" id="QNN67009.1"/>
    </source>
</evidence>
<sequence length="299" mass="30743">MTTAFVVGGMIGAGIFMLPASLAPYGRNAPIAWVVSGLGAVALAFALSSLARRSGGGHGMQAHVEAALGPTFGFLAGFSFWVSVWVSNAAVGITGASALARIVPALSGETSILLVAAGFILFLAIVNALGAVVSGRFAVATTLIKLTPLVGVLVLAGAFTAEGQPMAPLAVMPVTFDNIAGACAIALFALLGFETALAPVDKIRNPQRTIPLAMIGGTAFVATLYLLTTSAIAGLVPAEQLVESKAPSPTPSFWDWVDWESLLPCWAWPSALSAISTGAFSSAANLAWRWRFVAICRLR</sequence>
<feature type="transmembrane region" description="Helical" evidence="9">
    <location>
        <begin position="137"/>
        <end position="159"/>
    </location>
</feature>
<comment type="similarity">
    <text evidence="2">Belongs to the amino acid-polyamine-organocation (APC) superfamily. Basic amino acid/polyamine antiporter (APA) (TC 2.A.3.2) family.</text>
</comment>
<dbReference type="Pfam" id="PF13520">
    <property type="entry name" value="AA_permease_2"/>
    <property type="match status" value="1"/>
</dbReference>
<evidence type="ECO:0000256" key="7">
    <source>
        <dbReference type="ARBA" id="ARBA00023136"/>
    </source>
</evidence>
<keyword evidence="4" id="KW-1003">Cell membrane</keyword>
<protein>
    <recommendedName>
        <fullName evidence="3">Arginine/agmatine antiporter</fullName>
    </recommendedName>
</protein>
<feature type="transmembrane region" description="Helical" evidence="9">
    <location>
        <begin position="179"/>
        <end position="200"/>
    </location>
</feature>
<keyword evidence="6 9" id="KW-1133">Transmembrane helix</keyword>
<proteinExistence type="inferred from homology"/>
<reference evidence="10 11" key="1">
    <citation type="submission" date="2020-08" db="EMBL/GenBank/DDBJ databases">
        <title>Genome sequence of Sphingomonas lutea KCTC 23642T.</title>
        <authorList>
            <person name="Hyun D.-W."/>
            <person name="Bae J.-W."/>
        </authorList>
    </citation>
    <scope>NUCLEOTIDE SEQUENCE [LARGE SCALE GENOMIC DNA]</scope>
    <source>
        <strain evidence="10 11">KCTC 23642</strain>
    </source>
</reference>
<evidence type="ECO:0000256" key="8">
    <source>
        <dbReference type="ARBA" id="ARBA00045636"/>
    </source>
</evidence>
<keyword evidence="5 9" id="KW-0812">Transmembrane</keyword>
<dbReference type="RefSeq" id="WP_187537601.1">
    <property type="nucleotide sequence ID" value="NZ_CP060718.1"/>
</dbReference>
<dbReference type="InterPro" id="IPR002293">
    <property type="entry name" value="AA/rel_permease1"/>
</dbReference>
<feature type="transmembrane region" description="Helical" evidence="9">
    <location>
        <begin position="72"/>
        <end position="100"/>
    </location>
</feature>
<evidence type="ECO:0000256" key="5">
    <source>
        <dbReference type="ARBA" id="ARBA00022692"/>
    </source>
</evidence>
<evidence type="ECO:0000256" key="4">
    <source>
        <dbReference type="ARBA" id="ARBA00022475"/>
    </source>
</evidence>
<comment type="function">
    <text evidence="8">Major component of the acid-resistance (AR) system allowing enteric pathogens to survive the acidic environment in the stomach. Exchanges extracellular arginine for its intracellular decarboxylation product agmatine (Agm) thereby expelling intracellular protons. Probably undergoes several conformational states in order to translocate the substrate across the membrane; keeps the substrate accessible to only 1 side of the membrane at a time by opening and closing 3 membrane-internal gates.</text>
</comment>
<dbReference type="PANTHER" id="PTHR42770:SF18">
    <property type="entry name" value="ARGININE_AGMATINE ANTIPORTER"/>
    <property type="match status" value="1"/>
</dbReference>
<dbReference type="EMBL" id="CP060718">
    <property type="protein sequence ID" value="QNN67009.1"/>
    <property type="molecule type" value="Genomic_DNA"/>
</dbReference>
<keyword evidence="11" id="KW-1185">Reference proteome</keyword>
<evidence type="ECO:0000256" key="6">
    <source>
        <dbReference type="ARBA" id="ARBA00022989"/>
    </source>
</evidence>
<organism evidence="10 11">
    <name type="scientific">Sphingomonas lutea</name>
    <dbReference type="NCBI Taxonomy" id="1045317"/>
    <lineage>
        <taxon>Bacteria</taxon>
        <taxon>Pseudomonadati</taxon>
        <taxon>Pseudomonadota</taxon>
        <taxon>Alphaproteobacteria</taxon>
        <taxon>Sphingomonadales</taxon>
        <taxon>Sphingomonadaceae</taxon>
        <taxon>Sphingomonas</taxon>
    </lineage>
</organism>
<feature type="transmembrane region" description="Helical" evidence="9">
    <location>
        <begin position="266"/>
        <end position="288"/>
    </location>
</feature>
<dbReference type="GO" id="GO:0005886">
    <property type="term" value="C:plasma membrane"/>
    <property type="evidence" value="ECO:0007669"/>
    <property type="project" value="UniProtKB-SubCell"/>
</dbReference>
<evidence type="ECO:0000256" key="3">
    <source>
        <dbReference type="ARBA" id="ARBA00021069"/>
    </source>
</evidence>
<accession>A0A7G9SGN4</accession>
<feature type="transmembrane region" description="Helical" evidence="9">
    <location>
        <begin position="212"/>
        <end position="236"/>
    </location>
</feature>
<keyword evidence="7 9" id="KW-0472">Membrane</keyword>
<name>A0A7G9SGN4_9SPHN</name>
<dbReference type="GO" id="GO:0022857">
    <property type="term" value="F:transmembrane transporter activity"/>
    <property type="evidence" value="ECO:0007669"/>
    <property type="project" value="InterPro"/>
</dbReference>
<dbReference type="Gene3D" id="1.20.1740.10">
    <property type="entry name" value="Amino acid/polyamine transporter I"/>
    <property type="match status" value="1"/>
</dbReference>
<gene>
    <name evidence="10" type="ORF">H9L13_10240</name>
</gene>
<evidence type="ECO:0000256" key="2">
    <source>
        <dbReference type="ARBA" id="ARBA00008220"/>
    </source>
</evidence>
<comment type="subcellular location">
    <subcellularLocation>
        <location evidence="1">Cell membrane</location>
        <topology evidence="1">Multi-pass membrane protein</topology>
    </subcellularLocation>
</comment>
<dbReference type="AlphaFoldDB" id="A0A7G9SGN4"/>
<dbReference type="InterPro" id="IPR050367">
    <property type="entry name" value="APC_superfamily"/>
</dbReference>
<feature type="transmembrane region" description="Helical" evidence="9">
    <location>
        <begin position="5"/>
        <end position="25"/>
    </location>
</feature>
<feature type="transmembrane region" description="Helical" evidence="9">
    <location>
        <begin position="31"/>
        <end position="51"/>
    </location>
</feature>
<feature type="transmembrane region" description="Helical" evidence="9">
    <location>
        <begin position="112"/>
        <end position="130"/>
    </location>
</feature>
<evidence type="ECO:0000256" key="9">
    <source>
        <dbReference type="SAM" id="Phobius"/>
    </source>
</evidence>